<dbReference type="AlphaFoldDB" id="E0XQ26"/>
<protein>
    <recommendedName>
        <fullName evidence="4">Bacterial Ig-like domain-containing protein</fullName>
    </recommendedName>
</protein>
<dbReference type="Gene3D" id="2.60.40.1220">
    <property type="match status" value="1"/>
</dbReference>
<dbReference type="EMBL" id="GU474839">
    <property type="protein sequence ID" value="ADI16517.1"/>
    <property type="molecule type" value="Genomic_DNA"/>
</dbReference>
<name>E0XQ26_9BACT</name>
<proteinExistence type="predicted"/>
<keyword evidence="1 2" id="KW-0732">Signal</keyword>
<evidence type="ECO:0000256" key="1">
    <source>
        <dbReference type="ARBA" id="ARBA00022729"/>
    </source>
</evidence>
<feature type="signal peptide" evidence="2">
    <location>
        <begin position="1"/>
        <end position="26"/>
    </location>
</feature>
<accession>E0XQ26</accession>
<feature type="chain" id="PRO_5003143113" description="Bacterial Ig-like domain-containing protein" evidence="2">
    <location>
        <begin position="27"/>
        <end position="992"/>
    </location>
</feature>
<organism evidence="3">
    <name type="scientific">uncultured bacterium HF4000_05M23</name>
    <dbReference type="NCBI Taxonomy" id="542534"/>
    <lineage>
        <taxon>Bacteria</taxon>
        <taxon>environmental samples</taxon>
    </lineage>
</organism>
<reference evidence="3" key="1">
    <citation type="journal article" date="2011" name="Environ. Microbiol.">
        <title>Time-series analyses of Monterey Bay coastal microbial picoplankton using a 'genome proxy' microarray.</title>
        <authorList>
            <person name="Rich V.I."/>
            <person name="Pham V.D."/>
            <person name="Eppley J."/>
            <person name="Shi Y."/>
            <person name="DeLong E.F."/>
        </authorList>
    </citation>
    <scope>NUCLEOTIDE SEQUENCE</scope>
</reference>
<evidence type="ECO:0000256" key="2">
    <source>
        <dbReference type="SAM" id="SignalP"/>
    </source>
</evidence>
<sequence>MKLLSGLALIALVAVAVIGLSNSASAAVDGKVYVTNVASNLTTESGPPTGRKLATTVYGTYTSLATTGTSARDIVANSDKFIITVVDSDLNLSTVVTSGAGTSGYKVTAFGTNVIDAAGAGFNLPGEQVLVTLTQSTASPIIGGISTISVLLSGTSTAAPGIIVVGIENAGNGVISPVVRLGIISGSGVTAGSSSGLIQTQNRIDIRYASSAKDVITATIKSVVDIVGVSVRLTETTRNSGRFEGYVQVKERTNAFTAGANGKATLLKPATIPALGGPITIKYIDAVTAGSATNTARTATYAIDSTPPTSSISAPLTATETQNRLPSYAGTLTDNGSGLDVSTFVLQVDDVADQANAYLVIAAGERGANFTIRGSAASISTTAWVDGEATRSWTHTQASTLPTGIDVPNHLVDFQARVSDLAGNIGYSDSSTTVGGETTGRHGNQPHSIKIDLVNPSFSLAESGIGQNTTVTPAVDKPNVRDTIKVTFDGNVKASSVTPEDFQVVLSSAGGTFVPASVVVTGAVVFLDLDSTIPSDNKPVIKIVGTIEDLAGNSASQVASITALDKMAPVITVVRSLGSGTGLTTEAADSLTKDKMTVTVTSDENLSQSPVITVTDLVAGDDVVGNILSAAATISQGSNVYTIILTKSGTSVTGGRAILVSVTDTANNTITSGDNTTKAYQLDLGVAPPVSVPANAGTTTQSNPFLTTDYLAGSETASVTITSATLQEAALTAEDVTSQLVSSADSKTFFFQPTTALNNAKYTYIVKAKDAAGNTWTTTTTFTKSDRKDFVLTLFAGWNAVSVPSNPLVTEIGSVLTNDGIKQVVAYDATTPSQPWRIASKVGSGAYSSQTEPGLTSVEAGPGYWVETSNFEDQTVALEGPTGPGDAQPSLTTIATGSGWNLVGVVDQSRTLTQKGNKDGTLTRPKANGLPPATNVTVASYFNTVNNGRSYVFNTVQSQFNELGSADTVTIGSGIWVFISAQQNGNFPPIVP</sequence>
<evidence type="ECO:0000313" key="3">
    <source>
        <dbReference type="EMBL" id="ADI16517.1"/>
    </source>
</evidence>
<evidence type="ECO:0008006" key="4">
    <source>
        <dbReference type="Google" id="ProtNLM"/>
    </source>
</evidence>
<dbReference type="InterPro" id="IPR014755">
    <property type="entry name" value="Cu-Rt/internalin_Ig-like"/>
</dbReference>